<feature type="region of interest" description="Disordered" evidence="1">
    <location>
        <begin position="144"/>
        <end position="349"/>
    </location>
</feature>
<feature type="region of interest" description="Disordered" evidence="1">
    <location>
        <begin position="365"/>
        <end position="416"/>
    </location>
</feature>
<dbReference type="OMA" id="HEESRNT"/>
<evidence type="ECO:0000256" key="1">
    <source>
        <dbReference type="SAM" id="MobiDB-lite"/>
    </source>
</evidence>
<reference evidence="2" key="1">
    <citation type="submission" date="2013-10" db="EMBL/GenBank/DDBJ databases">
        <title>Genomic analysis of the causative agents of coccidiosis in chickens.</title>
        <authorList>
            <person name="Reid A.J."/>
            <person name="Blake D."/>
            <person name="Billington K."/>
            <person name="Browne H."/>
            <person name="Dunn M."/>
            <person name="Hung S."/>
            <person name="Kawahara F."/>
            <person name="Miranda-Saavedra D."/>
            <person name="Mourier T."/>
            <person name="Nagra H."/>
            <person name="Otto T.D."/>
            <person name="Rawlings N."/>
            <person name="Sanchez A."/>
            <person name="Sanders M."/>
            <person name="Subramaniam C."/>
            <person name="Tay Y."/>
            <person name="Dear P."/>
            <person name="Doerig C."/>
            <person name="Gruber A."/>
            <person name="Parkinson J."/>
            <person name="Shirley M."/>
            <person name="Wan K.L."/>
            <person name="Berriman M."/>
            <person name="Tomley F."/>
            <person name="Pain A."/>
        </authorList>
    </citation>
    <scope>NUCLEOTIDE SEQUENCE [LARGE SCALE GENOMIC DNA]</scope>
    <source>
        <strain evidence="2">Weybridge</strain>
    </source>
</reference>
<proteinExistence type="predicted"/>
<dbReference type="RefSeq" id="XP_013337704.1">
    <property type="nucleotide sequence ID" value="XM_013482250.1"/>
</dbReference>
<dbReference type="OrthoDB" id="347728at2759"/>
<keyword evidence="3" id="KW-1185">Reference proteome</keyword>
<dbReference type="VEuPathDB" id="ToxoDB:EMWEY_00008770"/>
<dbReference type="Proteomes" id="UP000030763">
    <property type="component" value="Unassembled WGS sequence"/>
</dbReference>
<evidence type="ECO:0000313" key="2">
    <source>
        <dbReference type="EMBL" id="CDJ61054.1"/>
    </source>
</evidence>
<feature type="compositionally biased region" description="Polar residues" evidence="1">
    <location>
        <begin position="153"/>
        <end position="181"/>
    </location>
</feature>
<feature type="compositionally biased region" description="Basic and acidic residues" evidence="1">
    <location>
        <begin position="383"/>
        <end position="392"/>
    </location>
</feature>
<feature type="region of interest" description="Disordered" evidence="1">
    <location>
        <begin position="17"/>
        <end position="51"/>
    </location>
</feature>
<dbReference type="GeneID" id="25334863"/>
<evidence type="ECO:0000313" key="3">
    <source>
        <dbReference type="Proteomes" id="UP000030763"/>
    </source>
</evidence>
<dbReference type="EMBL" id="HG721991">
    <property type="protein sequence ID" value="CDJ61054.1"/>
    <property type="molecule type" value="Genomic_DNA"/>
</dbReference>
<feature type="region of interest" description="Disordered" evidence="1">
    <location>
        <begin position="97"/>
        <end position="123"/>
    </location>
</feature>
<reference evidence="2" key="2">
    <citation type="submission" date="2013-10" db="EMBL/GenBank/DDBJ databases">
        <authorList>
            <person name="Aslett M."/>
        </authorList>
    </citation>
    <scope>NUCLEOTIDE SEQUENCE [LARGE SCALE GENOMIC DNA]</scope>
    <source>
        <strain evidence="2">Weybridge</strain>
    </source>
</reference>
<gene>
    <name evidence="2" type="ORF">EMWEY_00008770</name>
</gene>
<feature type="compositionally biased region" description="Basic and acidic residues" evidence="1">
    <location>
        <begin position="199"/>
        <end position="223"/>
    </location>
</feature>
<dbReference type="AlphaFoldDB" id="U6MF40"/>
<feature type="compositionally biased region" description="Basic residues" evidence="1">
    <location>
        <begin position="393"/>
        <end position="416"/>
    </location>
</feature>
<feature type="compositionally biased region" description="Polar residues" evidence="1">
    <location>
        <begin position="224"/>
        <end position="249"/>
    </location>
</feature>
<accession>U6MF40</accession>
<feature type="compositionally biased region" description="Basic residues" evidence="1">
    <location>
        <begin position="322"/>
        <end position="334"/>
    </location>
</feature>
<name>U6MF40_EIMMA</name>
<organism evidence="2 3">
    <name type="scientific">Eimeria maxima</name>
    <name type="common">Coccidian parasite</name>
    <dbReference type="NCBI Taxonomy" id="5804"/>
    <lineage>
        <taxon>Eukaryota</taxon>
        <taxon>Sar</taxon>
        <taxon>Alveolata</taxon>
        <taxon>Apicomplexa</taxon>
        <taxon>Conoidasida</taxon>
        <taxon>Coccidia</taxon>
        <taxon>Eucoccidiorida</taxon>
        <taxon>Eimeriorina</taxon>
        <taxon>Eimeriidae</taxon>
        <taxon>Eimeria</taxon>
    </lineage>
</organism>
<protein>
    <submittedName>
        <fullName evidence="2">Uncharacterized protein</fullName>
    </submittedName>
</protein>
<sequence length="416" mass="44305">MGKFKTLVPCLCWKGSGSVTQPDKRQAVGAEPCSQPLDAKCSGKSPSQEPLEKVQDTLPCADPQFAPGLKSHVQPAVAKLVADEPLNDATANIVGSATKQTAGDGNQELPISASASEKERTSDVQLLSQDRSCLEASIPVLEVKPKCHEESRNTSQETTTGNESRVTSSPVSIVCPASTSGGEEDRRTVVSTPPTPGCQERESEQKDVLGDKNAMKDQKKEIHSPSSVQTMGLGTEANNECNQATTSTIADPGTPDSHKDGTGVNNRIQGDQKEDIKCSSIQQTVEKGVEPNTASAEPAKPDDDGIQEALDVGKEAKTNSSTKKRKSPRNRNRRTQGEAKPGQTVDADEKVLAVVDSIVADGESVGVRLAEQPEGESPAQENPGRRTGDAKSMRKNRKKKASKAKGKRRHGRTGRR</sequence>